<dbReference type="InterPro" id="IPR003812">
    <property type="entry name" value="Fido"/>
</dbReference>
<keyword evidence="3" id="KW-1185">Reference proteome</keyword>
<sequence>MSSLTGDLSPWPTVTWAEVEWRPTIPRDLLTRAQRERYRGPYRAAVVPPIADKVPVVAPDIVAAALEASAMVSRFDADLGDEVAPFSSILLRSESASSSQIENLSSGAKQIALAELGSRDKRNATAVVGTVAAMRAAIGLADRLDGDAILAMHHALMEDQDPDIAGRWRSDAVWIGGTSIGPHDADFVAPQAESVPGLVGDLVAFARRTDVAPLILIAVAHAQFEAIHPFPDGNGRTGRALIQSMMRHYGLTTNVTVPVSAGLLQNTQRYFDALDAYRHGDVTPIVSAVAGAAQVAVGNGRLLVADLRGVADSWAARLPSRQGSASRRLLDVLLRRPVIDSDTVAAELGINIGNVGRTVQPLVEAGILREFTGFNRNRMWHVKEVTDALDAFADRAARRLS</sequence>
<dbReference type="PANTHER" id="PTHR13504:SF38">
    <property type="entry name" value="FIDO DOMAIN-CONTAINING PROTEIN"/>
    <property type="match status" value="1"/>
</dbReference>
<reference evidence="2" key="1">
    <citation type="journal article" date="2021" name="Nat. Microbiol.">
        <title>Cocultivation of an ultrasmall environmental parasitic bacterium with lytic ability against bacteria associated with wastewater foams.</title>
        <authorList>
            <person name="Batinovic S."/>
            <person name="Rose J.J.A."/>
            <person name="Ratcliffe J."/>
            <person name="Seviour R.J."/>
            <person name="Petrovski S."/>
        </authorList>
    </citation>
    <scope>NUCLEOTIDE SEQUENCE</scope>
    <source>
        <strain evidence="2">CON9</strain>
    </source>
</reference>
<proteinExistence type="predicted"/>
<protein>
    <submittedName>
        <fullName evidence="2">Fic family protein</fullName>
    </submittedName>
</protein>
<dbReference type="PROSITE" id="PS51459">
    <property type="entry name" value="FIDO"/>
    <property type="match status" value="1"/>
</dbReference>
<dbReference type="Gene3D" id="1.10.3290.10">
    <property type="entry name" value="Fido-like domain"/>
    <property type="match status" value="1"/>
</dbReference>
<dbReference type="PANTHER" id="PTHR13504">
    <property type="entry name" value="FIDO DOMAIN-CONTAINING PROTEIN DDB_G0283145"/>
    <property type="match status" value="1"/>
</dbReference>
<dbReference type="InterPro" id="IPR036597">
    <property type="entry name" value="Fido-like_dom_sf"/>
</dbReference>
<evidence type="ECO:0000313" key="2">
    <source>
        <dbReference type="EMBL" id="QHN35671.1"/>
    </source>
</evidence>
<evidence type="ECO:0000313" key="3">
    <source>
        <dbReference type="Proteomes" id="UP001059836"/>
    </source>
</evidence>
<dbReference type="InterPro" id="IPR040198">
    <property type="entry name" value="Fido_containing"/>
</dbReference>
<dbReference type="SUPFAM" id="SSF140931">
    <property type="entry name" value="Fic-like"/>
    <property type="match status" value="1"/>
</dbReference>
<organism evidence="2 3">
    <name type="scientific">Gordonia pseudamarae</name>
    <dbReference type="NCBI Taxonomy" id="2831662"/>
    <lineage>
        <taxon>Bacteria</taxon>
        <taxon>Bacillati</taxon>
        <taxon>Actinomycetota</taxon>
        <taxon>Actinomycetes</taxon>
        <taxon>Mycobacteriales</taxon>
        <taxon>Gordoniaceae</taxon>
        <taxon>Gordonia</taxon>
    </lineage>
</organism>
<dbReference type="EMBL" id="CP045809">
    <property type="protein sequence ID" value="QHN35671.1"/>
    <property type="molecule type" value="Genomic_DNA"/>
</dbReference>
<gene>
    <name evidence="2" type="ORF">GII31_13090</name>
</gene>
<feature type="domain" description="Fido" evidence="1">
    <location>
        <begin position="144"/>
        <end position="291"/>
    </location>
</feature>
<name>A0ABX6IJ56_9ACTN</name>
<dbReference type="Proteomes" id="UP001059836">
    <property type="component" value="Chromosome"/>
</dbReference>
<dbReference type="Pfam" id="PF02661">
    <property type="entry name" value="Fic"/>
    <property type="match status" value="1"/>
</dbReference>
<dbReference type="RefSeq" id="WP_213243698.1">
    <property type="nucleotide sequence ID" value="NZ_CP045806.1"/>
</dbReference>
<accession>A0ABX6IJ56</accession>
<evidence type="ECO:0000259" key="1">
    <source>
        <dbReference type="PROSITE" id="PS51459"/>
    </source>
</evidence>